<dbReference type="GO" id="GO:0016052">
    <property type="term" value="P:carbohydrate catabolic process"/>
    <property type="evidence" value="ECO:0007669"/>
    <property type="project" value="TreeGrafter"/>
</dbReference>
<accession>A0A0R1U4A4</accession>
<dbReference type="AlphaFoldDB" id="A0A0R1U4A4"/>
<protein>
    <submittedName>
        <fullName evidence="5">Beta-glucosidase A</fullName>
    </submittedName>
</protein>
<evidence type="ECO:0000256" key="3">
    <source>
        <dbReference type="ARBA" id="ARBA00023295"/>
    </source>
</evidence>
<name>A0A0R1U4A4_9LACO</name>
<comment type="caution">
    <text evidence="5">The sequence shown here is derived from an EMBL/GenBank/DDBJ whole genome shotgun (WGS) entry which is preliminary data.</text>
</comment>
<evidence type="ECO:0000313" key="5">
    <source>
        <dbReference type="EMBL" id="KRL85829.1"/>
    </source>
</evidence>
<dbReference type="InterPro" id="IPR033132">
    <property type="entry name" value="GH_1_N_CS"/>
</dbReference>
<dbReference type="PRINTS" id="PR00131">
    <property type="entry name" value="GLHYDRLASE1"/>
</dbReference>
<keyword evidence="2" id="KW-0378">Hydrolase</keyword>
<dbReference type="SUPFAM" id="SSF51445">
    <property type="entry name" value="(Trans)glycosidases"/>
    <property type="match status" value="1"/>
</dbReference>
<dbReference type="GO" id="GO:0008422">
    <property type="term" value="F:beta-glucosidase activity"/>
    <property type="evidence" value="ECO:0007669"/>
    <property type="project" value="TreeGrafter"/>
</dbReference>
<dbReference type="Pfam" id="PF00232">
    <property type="entry name" value="Glyco_hydro_1"/>
    <property type="match status" value="1"/>
</dbReference>
<keyword evidence="6" id="KW-1185">Reference proteome</keyword>
<dbReference type="STRING" id="1423783.FC50_GL001221"/>
<evidence type="ECO:0000256" key="1">
    <source>
        <dbReference type="ARBA" id="ARBA00010838"/>
    </source>
</evidence>
<sequence>MAVFPKNFLWGASTSAYQVEGAALEDGKGLSQQDVVNKGKTGFADASVASDHYHRYKEDVQLMKKLGLKSYRFSIAWSRIFPEGVGEPNPKGVEFYHNLIDELVVNGIEPIPTLYHYDMPEALVEKYDGWIGRQSVDDYVHYADFVIREYGSKIKYWLTINEQSIIVQYWKQKNHIPDRYVNDEQIKYQINHHMNLAQAYSVILVHKYFPDAMAGAALGYSPIYALTSEPKDALAAQNANNLRNLFYTDVYFKGFYNESALKYLQDNNLAPRMELGDEAIMKAGISDFLAINYYNSDAAKWPETGAKRRWSGVNLSGKKGDISGYETQPGYYEICRNPNLDTTDWDWAIDPSGLEYALEDLYSRYNKPLMITENGIGAHDELVDGKVHDQYRIDYMSDHIAAIGRAIGRGVPVISYNPWSYIDLLSTSNGYQKRYGFVYVDRTDDDLKNLARIKKDSFYWYQEVINSNGENLK</sequence>
<reference evidence="5 6" key="1">
    <citation type="journal article" date="2015" name="Genome Announc.">
        <title>Expanding the biotechnology potential of lactobacilli through comparative genomics of 213 strains and associated genera.</title>
        <authorList>
            <person name="Sun Z."/>
            <person name="Harris H.M."/>
            <person name="McCann A."/>
            <person name="Guo C."/>
            <person name="Argimon S."/>
            <person name="Zhang W."/>
            <person name="Yang X."/>
            <person name="Jeffery I.B."/>
            <person name="Cooney J.C."/>
            <person name="Kagawa T.F."/>
            <person name="Liu W."/>
            <person name="Song Y."/>
            <person name="Salvetti E."/>
            <person name="Wrobel A."/>
            <person name="Rasinkangas P."/>
            <person name="Parkhill J."/>
            <person name="Rea M.C."/>
            <person name="O'Sullivan O."/>
            <person name="Ritari J."/>
            <person name="Douillard F.P."/>
            <person name="Paul Ross R."/>
            <person name="Yang R."/>
            <person name="Briner A.E."/>
            <person name="Felis G.E."/>
            <person name="de Vos W.M."/>
            <person name="Barrangou R."/>
            <person name="Klaenhammer T.R."/>
            <person name="Caufield P.W."/>
            <person name="Cui Y."/>
            <person name="Zhang H."/>
            <person name="O'Toole P.W."/>
        </authorList>
    </citation>
    <scope>NUCLEOTIDE SEQUENCE [LARGE SCALE GENOMIC DNA]</scope>
    <source>
        <strain evidence="5 6">DSM 15945</strain>
    </source>
</reference>
<proteinExistence type="inferred from homology"/>
<dbReference type="Gene3D" id="3.20.20.80">
    <property type="entry name" value="Glycosidases"/>
    <property type="match status" value="1"/>
</dbReference>
<dbReference type="FunFam" id="3.20.20.80:FF:000004">
    <property type="entry name" value="Beta-glucosidase 6-phospho-beta-glucosidase"/>
    <property type="match status" value="1"/>
</dbReference>
<dbReference type="PATRIC" id="fig|1423783.4.peg.1262"/>
<dbReference type="EMBL" id="AZFJ01000049">
    <property type="protein sequence ID" value="KRL85829.1"/>
    <property type="molecule type" value="Genomic_DNA"/>
</dbReference>
<evidence type="ECO:0000313" key="6">
    <source>
        <dbReference type="Proteomes" id="UP000051922"/>
    </source>
</evidence>
<dbReference type="InterPro" id="IPR017853">
    <property type="entry name" value="GH"/>
</dbReference>
<gene>
    <name evidence="5" type="ORF">FC50_GL001221</name>
</gene>
<evidence type="ECO:0000256" key="4">
    <source>
        <dbReference type="RuleBase" id="RU003690"/>
    </source>
</evidence>
<keyword evidence="3" id="KW-0326">Glycosidase</keyword>
<dbReference type="PANTHER" id="PTHR10353">
    <property type="entry name" value="GLYCOSYL HYDROLASE"/>
    <property type="match status" value="1"/>
</dbReference>
<organism evidence="5 6">
    <name type="scientific">Lacticaseibacillus pantheris DSM 15945 = JCM 12539 = NBRC 106106</name>
    <dbReference type="NCBI Taxonomy" id="1423783"/>
    <lineage>
        <taxon>Bacteria</taxon>
        <taxon>Bacillati</taxon>
        <taxon>Bacillota</taxon>
        <taxon>Bacilli</taxon>
        <taxon>Lactobacillales</taxon>
        <taxon>Lactobacillaceae</taxon>
        <taxon>Lacticaseibacillus</taxon>
    </lineage>
</organism>
<dbReference type="InterPro" id="IPR001360">
    <property type="entry name" value="Glyco_hydro_1"/>
</dbReference>
<dbReference type="PROSITE" id="PS00653">
    <property type="entry name" value="GLYCOSYL_HYDROL_F1_2"/>
    <property type="match status" value="1"/>
</dbReference>
<dbReference type="PANTHER" id="PTHR10353:SF136">
    <property type="entry name" value="ARYL-PHOSPHO-BETA-D-GLUCOSIDASE BGLC"/>
    <property type="match status" value="1"/>
</dbReference>
<dbReference type="RefSeq" id="WP_056956716.1">
    <property type="nucleotide sequence ID" value="NZ_AZFJ01000049.1"/>
</dbReference>
<dbReference type="Proteomes" id="UP000051922">
    <property type="component" value="Unassembled WGS sequence"/>
</dbReference>
<comment type="similarity">
    <text evidence="1 4">Belongs to the glycosyl hydrolase 1 family.</text>
</comment>
<dbReference type="GO" id="GO:0005829">
    <property type="term" value="C:cytosol"/>
    <property type="evidence" value="ECO:0007669"/>
    <property type="project" value="TreeGrafter"/>
</dbReference>
<evidence type="ECO:0000256" key="2">
    <source>
        <dbReference type="ARBA" id="ARBA00022801"/>
    </source>
</evidence>